<dbReference type="RefSeq" id="WP_262582419.1">
    <property type="nucleotide sequence ID" value="NZ_JAOQJV010000027.1"/>
</dbReference>
<name>A0ABT2S976_9FIRM</name>
<evidence type="ECO:0000313" key="1">
    <source>
        <dbReference type="EMBL" id="MCU6701136.1"/>
    </source>
</evidence>
<sequence>MNVTYDYYQDVYGGSMIPMNRWKTLELKMGARLNRYTFDRMQGEWTDPAKLALCEMCECAFKYDQRDGKTSENNDGYSVSYDMNKSLDSMLYGIAEMYLVNTGLMSLAVDDDVDKCNDYNL</sequence>
<accession>A0ABT2S976</accession>
<dbReference type="EMBL" id="JAOQJV010000027">
    <property type="protein sequence ID" value="MCU6701136.1"/>
    <property type="molecule type" value="Genomic_DNA"/>
</dbReference>
<keyword evidence="2" id="KW-1185">Reference proteome</keyword>
<reference evidence="1 2" key="1">
    <citation type="journal article" date="2021" name="ISME Commun">
        <title>Automated analysis of genomic sequences facilitates high-throughput and comprehensive description of bacteria.</title>
        <authorList>
            <person name="Hitch T.C.A."/>
        </authorList>
    </citation>
    <scope>NUCLEOTIDE SEQUENCE [LARGE SCALE GENOMIC DNA]</scope>
    <source>
        <strain evidence="1 2">Sanger_02</strain>
    </source>
</reference>
<dbReference type="Proteomes" id="UP001207605">
    <property type="component" value="Unassembled WGS sequence"/>
</dbReference>
<proteinExistence type="predicted"/>
<gene>
    <name evidence="1" type="ORF">OCV65_12985</name>
</gene>
<protein>
    <recommendedName>
        <fullName evidence="3">Phage terminase-like protein, large subunit</fullName>
    </recommendedName>
</protein>
<evidence type="ECO:0000313" key="2">
    <source>
        <dbReference type="Proteomes" id="UP001207605"/>
    </source>
</evidence>
<comment type="caution">
    <text evidence="1">The sequence shown here is derived from an EMBL/GenBank/DDBJ whole genome shotgun (WGS) entry which is preliminary data.</text>
</comment>
<organism evidence="1 2">
    <name type="scientific">Dorea ammoniilytica</name>
    <dbReference type="NCBI Taxonomy" id="2981788"/>
    <lineage>
        <taxon>Bacteria</taxon>
        <taxon>Bacillati</taxon>
        <taxon>Bacillota</taxon>
        <taxon>Clostridia</taxon>
        <taxon>Lachnospirales</taxon>
        <taxon>Lachnospiraceae</taxon>
        <taxon>Dorea</taxon>
    </lineage>
</organism>
<evidence type="ECO:0008006" key="3">
    <source>
        <dbReference type="Google" id="ProtNLM"/>
    </source>
</evidence>